<dbReference type="InterPro" id="IPR011009">
    <property type="entry name" value="Kinase-like_dom_sf"/>
</dbReference>
<reference evidence="2 3" key="1">
    <citation type="submission" date="2020-07" db="EMBL/GenBank/DDBJ databases">
        <title>Comparative genomics of pyrophilous fungi reveals a link between fire events and developmental genes.</title>
        <authorList>
            <consortium name="DOE Joint Genome Institute"/>
            <person name="Steindorff A.S."/>
            <person name="Carver A."/>
            <person name="Calhoun S."/>
            <person name="Stillman K."/>
            <person name="Liu H."/>
            <person name="Lipzen A."/>
            <person name="Pangilinan J."/>
            <person name="Labutti K."/>
            <person name="Bruns T.D."/>
            <person name="Grigoriev I.V."/>
        </authorList>
    </citation>
    <scope>NUCLEOTIDE SEQUENCE [LARGE SCALE GENOMIC DNA]</scope>
    <source>
        <strain evidence="2 3">CBS 144469</strain>
    </source>
</reference>
<dbReference type="GO" id="GO:0004672">
    <property type="term" value="F:protein kinase activity"/>
    <property type="evidence" value="ECO:0007669"/>
    <property type="project" value="InterPro"/>
</dbReference>
<accession>A0A8H6HNR8</accession>
<dbReference type="Proteomes" id="UP000521943">
    <property type="component" value="Unassembled WGS sequence"/>
</dbReference>
<dbReference type="InterPro" id="IPR000719">
    <property type="entry name" value="Prot_kinase_dom"/>
</dbReference>
<dbReference type="AlphaFoldDB" id="A0A8H6HNR8"/>
<sequence>MRDVCNPVYEYSVYPIQVEGCDFAAGEKAESEREVAVNQSWREMSRPYEKDLLSSILAKEVFEDIGRSVRKKAIQEDNKAYNAERPLTRGYPVLILLSKHEPISTTTSVTEIELLNAFLALIYCHAMLWSIGIEHRDISEGNLMFDKTTKKPKLCDYDLSHLRSECRPSGYSNTGTWAFMAMELLTPDAMDGLVARLYRHDFESFIAVLVWVVLRYRDGKRVPDPPLKEWVLNHYVCCAANRKHTFDEISTGSLAGPTSLSPTVWNIFKNTVSGLLKCMGEIQALANNIAIMESKQIQRTGEDSGDDLVNLRQPAAVGSLAMLKEEQEGYNGLMFLDKVFGEMPLFSLRKSDGPFFAGLLDTHIDGLKKPTVS</sequence>
<dbReference type="PROSITE" id="PS50011">
    <property type="entry name" value="PROTEIN_KINASE_DOM"/>
    <property type="match status" value="1"/>
</dbReference>
<dbReference type="PANTHER" id="PTHR38248">
    <property type="entry name" value="FUNK1 6"/>
    <property type="match status" value="1"/>
</dbReference>
<comment type="caution">
    <text evidence="2">The sequence shown here is derived from an EMBL/GenBank/DDBJ whole genome shotgun (WGS) entry which is preliminary data.</text>
</comment>
<organism evidence="2 3">
    <name type="scientific">Ephemerocybe angulata</name>
    <dbReference type="NCBI Taxonomy" id="980116"/>
    <lineage>
        <taxon>Eukaryota</taxon>
        <taxon>Fungi</taxon>
        <taxon>Dikarya</taxon>
        <taxon>Basidiomycota</taxon>
        <taxon>Agaricomycotina</taxon>
        <taxon>Agaricomycetes</taxon>
        <taxon>Agaricomycetidae</taxon>
        <taxon>Agaricales</taxon>
        <taxon>Agaricineae</taxon>
        <taxon>Psathyrellaceae</taxon>
        <taxon>Ephemerocybe</taxon>
    </lineage>
</organism>
<feature type="domain" description="Protein kinase" evidence="1">
    <location>
        <begin position="1"/>
        <end position="373"/>
    </location>
</feature>
<evidence type="ECO:0000313" key="3">
    <source>
        <dbReference type="Proteomes" id="UP000521943"/>
    </source>
</evidence>
<keyword evidence="3" id="KW-1185">Reference proteome</keyword>
<gene>
    <name evidence="2" type="ORF">DFP72DRAFT_532694</name>
</gene>
<dbReference type="OrthoDB" id="5569250at2759"/>
<dbReference type="SUPFAM" id="SSF56112">
    <property type="entry name" value="Protein kinase-like (PK-like)"/>
    <property type="match status" value="1"/>
</dbReference>
<name>A0A8H6HNR8_9AGAR</name>
<dbReference type="Gene3D" id="1.10.510.10">
    <property type="entry name" value="Transferase(Phosphotransferase) domain 1"/>
    <property type="match status" value="1"/>
</dbReference>
<evidence type="ECO:0000259" key="1">
    <source>
        <dbReference type="PROSITE" id="PS50011"/>
    </source>
</evidence>
<evidence type="ECO:0000313" key="2">
    <source>
        <dbReference type="EMBL" id="KAF6749890.1"/>
    </source>
</evidence>
<dbReference type="InterPro" id="IPR040976">
    <property type="entry name" value="Pkinase_fungal"/>
</dbReference>
<dbReference type="GO" id="GO:0005524">
    <property type="term" value="F:ATP binding"/>
    <property type="evidence" value="ECO:0007669"/>
    <property type="project" value="InterPro"/>
</dbReference>
<dbReference type="EMBL" id="JACGCI010000060">
    <property type="protein sequence ID" value="KAF6749890.1"/>
    <property type="molecule type" value="Genomic_DNA"/>
</dbReference>
<proteinExistence type="predicted"/>
<dbReference type="PANTHER" id="PTHR38248:SF2">
    <property type="entry name" value="FUNK1 11"/>
    <property type="match status" value="1"/>
</dbReference>
<dbReference type="Pfam" id="PF17667">
    <property type="entry name" value="Pkinase_fungal"/>
    <property type="match status" value="1"/>
</dbReference>
<protein>
    <recommendedName>
        <fullName evidence="1">Protein kinase domain-containing protein</fullName>
    </recommendedName>
</protein>